<reference evidence="1" key="1">
    <citation type="submission" date="2022-11" db="EMBL/GenBank/DDBJ databases">
        <authorList>
            <person name="Hyden B.L."/>
            <person name="Feng K."/>
            <person name="Yates T."/>
            <person name="Jawdy S."/>
            <person name="Smart L.B."/>
            <person name="Muchero W."/>
        </authorList>
    </citation>
    <scope>NUCLEOTIDE SEQUENCE</scope>
    <source>
        <tissue evidence="1">Shoot tip</tissue>
    </source>
</reference>
<dbReference type="Proteomes" id="UP001151752">
    <property type="component" value="Chromosome 1"/>
</dbReference>
<dbReference type="EMBL" id="JAPFFM010000016">
    <property type="protein sequence ID" value="KAJ6702295.1"/>
    <property type="molecule type" value="Genomic_DNA"/>
</dbReference>
<dbReference type="PANTHER" id="PTHR11764:SF48">
    <property type="entry name" value="TERPENE CYCLASE_MUTASE FAMILY MEMBER"/>
    <property type="match status" value="1"/>
</dbReference>
<dbReference type="InterPro" id="IPR018333">
    <property type="entry name" value="Squalene_cyclase"/>
</dbReference>
<dbReference type="PANTHER" id="PTHR11764">
    <property type="entry name" value="TERPENE CYCLASE/MUTASE FAMILY MEMBER"/>
    <property type="match status" value="1"/>
</dbReference>
<dbReference type="SUPFAM" id="SSF48239">
    <property type="entry name" value="Terpenoid cyclases/Protein prenyltransferases"/>
    <property type="match status" value="1"/>
</dbReference>
<dbReference type="GO" id="GO:0005811">
    <property type="term" value="C:lipid droplet"/>
    <property type="evidence" value="ECO:0007669"/>
    <property type="project" value="InterPro"/>
</dbReference>
<name>A0A9Q0Q940_9ROSI</name>
<proteinExistence type="predicted"/>
<dbReference type="GO" id="GO:0016104">
    <property type="term" value="P:triterpenoid biosynthetic process"/>
    <property type="evidence" value="ECO:0007669"/>
    <property type="project" value="InterPro"/>
</dbReference>
<protein>
    <submittedName>
        <fullName evidence="1">TERPENE CYCLASE/MUTASE FAMILY MEMBER</fullName>
    </submittedName>
</protein>
<dbReference type="InterPro" id="IPR008930">
    <property type="entry name" value="Terpenoid_cyclase/PrenylTrfase"/>
</dbReference>
<keyword evidence="2" id="KW-1185">Reference proteome</keyword>
<reference evidence="1" key="2">
    <citation type="journal article" date="2023" name="Int. J. Mol. Sci.">
        <title>De Novo Assembly and Annotation of 11 Diverse Shrub Willow (Salix) Genomes Reveals Novel Gene Organization in Sex-Linked Regions.</title>
        <authorList>
            <person name="Hyden B."/>
            <person name="Feng K."/>
            <person name="Yates T.B."/>
            <person name="Jawdy S."/>
            <person name="Cereghino C."/>
            <person name="Smart L.B."/>
            <person name="Muchero W."/>
        </authorList>
    </citation>
    <scope>NUCLEOTIDE SEQUENCE</scope>
    <source>
        <tissue evidence="1">Shoot tip</tissue>
    </source>
</reference>
<sequence>MSGLDAIQCPQNFGSCHLHLPFIQEICCATVGSLTCLWHTCMGRSLLVQSHLSYYKLGKKSTMNLTRNSIGGVSAIYVQRSEDNYYPHTSIQILFWDAIYTFGEPLLTRWPFNKLREKALKKAMDQIHYEDESSRYITIGCIEKPLYMLACWVEDPHGDYFRRHLARIMDYVWIGEDGIKVKCGIPVLPFKL</sequence>
<dbReference type="GO" id="GO:0042300">
    <property type="term" value="F:beta-amyrin synthase activity"/>
    <property type="evidence" value="ECO:0007669"/>
    <property type="project" value="TreeGrafter"/>
</dbReference>
<organism evidence="1 2">
    <name type="scientific">Salix koriyanagi</name>
    <dbReference type="NCBI Taxonomy" id="2511006"/>
    <lineage>
        <taxon>Eukaryota</taxon>
        <taxon>Viridiplantae</taxon>
        <taxon>Streptophyta</taxon>
        <taxon>Embryophyta</taxon>
        <taxon>Tracheophyta</taxon>
        <taxon>Spermatophyta</taxon>
        <taxon>Magnoliopsida</taxon>
        <taxon>eudicotyledons</taxon>
        <taxon>Gunneridae</taxon>
        <taxon>Pentapetalae</taxon>
        <taxon>rosids</taxon>
        <taxon>fabids</taxon>
        <taxon>Malpighiales</taxon>
        <taxon>Salicaceae</taxon>
        <taxon>Saliceae</taxon>
        <taxon>Salix</taxon>
    </lineage>
</organism>
<comment type="caution">
    <text evidence="1">The sequence shown here is derived from an EMBL/GenBank/DDBJ whole genome shotgun (WGS) entry which is preliminary data.</text>
</comment>
<evidence type="ECO:0000313" key="1">
    <source>
        <dbReference type="EMBL" id="KAJ6702295.1"/>
    </source>
</evidence>
<evidence type="ECO:0000313" key="2">
    <source>
        <dbReference type="Proteomes" id="UP001151752"/>
    </source>
</evidence>
<dbReference type="AlphaFoldDB" id="A0A9Q0Q940"/>
<accession>A0A9Q0Q940</accession>
<dbReference type="Gene3D" id="1.50.10.20">
    <property type="match status" value="1"/>
</dbReference>
<gene>
    <name evidence="1" type="ORF">OIU74_013447</name>
</gene>